<sequence length="307" mass="34755">MMSKKRLGGRRPHWPNHGKSCVIFPFFPPTTPKPELAVPTLEINGMSYFDLLHWRRLWEPHFPEFWHERGAISELPSSAKHGEPRKLELPSIQSSNHLNHWIDRRSIYKTLKDRHHWRLHALSRATGVLGLAAHAPPRAAEPPRSPKSFVPGIYSDQDHHQRIDRPPDLLLYGGKTSIEEIMRLHAPETVPATMLHALPAPPHLLKPRSKAFRAPIKDPGHMVRLLGGPSTVCRWNRRHRISHAPPRAGNAPGRFHPRAQHVFTRALAHVCTLPAHAWCHVSLHGFTASALIANHHATSSCHVAEKN</sequence>
<gene>
    <name evidence="1" type="ORF">FSB_LOCUS48087</name>
</gene>
<accession>A0A2N9I7F2</accession>
<dbReference type="EMBL" id="OIVN01004968">
    <property type="protein sequence ID" value="SPD20205.1"/>
    <property type="molecule type" value="Genomic_DNA"/>
</dbReference>
<reference evidence="1" key="1">
    <citation type="submission" date="2018-02" db="EMBL/GenBank/DDBJ databases">
        <authorList>
            <person name="Cohen D.B."/>
            <person name="Kent A.D."/>
        </authorList>
    </citation>
    <scope>NUCLEOTIDE SEQUENCE</scope>
</reference>
<evidence type="ECO:0000313" key="1">
    <source>
        <dbReference type="EMBL" id="SPD20205.1"/>
    </source>
</evidence>
<protein>
    <submittedName>
        <fullName evidence="1">Uncharacterized protein</fullName>
    </submittedName>
</protein>
<dbReference type="AlphaFoldDB" id="A0A2N9I7F2"/>
<organism evidence="1">
    <name type="scientific">Fagus sylvatica</name>
    <name type="common">Beechnut</name>
    <dbReference type="NCBI Taxonomy" id="28930"/>
    <lineage>
        <taxon>Eukaryota</taxon>
        <taxon>Viridiplantae</taxon>
        <taxon>Streptophyta</taxon>
        <taxon>Embryophyta</taxon>
        <taxon>Tracheophyta</taxon>
        <taxon>Spermatophyta</taxon>
        <taxon>Magnoliopsida</taxon>
        <taxon>eudicotyledons</taxon>
        <taxon>Gunneridae</taxon>
        <taxon>Pentapetalae</taxon>
        <taxon>rosids</taxon>
        <taxon>fabids</taxon>
        <taxon>Fagales</taxon>
        <taxon>Fagaceae</taxon>
        <taxon>Fagus</taxon>
    </lineage>
</organism>
<proteinExistence type="predicted"/>
<name>A0A2N9I7F2_FAGSY</name>